<evidence type="ECO:0000313" key="1">
    <source>
        <dbReference type="EMBL" id="MBP2411752.1"/>
    </source>
</evidence>
<comment type="caution">
    <text evidence="1">The sequence shown here is derived from an EMBL/GenBank/DDBJ whole genome shotgun (WGS) entry which is preliminary data.</text>
</comment>
<dbReference type="EMBL" id="JAGIOI010000001">
    <property type="protein sequence ID" value="MBP2411752.1"/>
    <property type="molecule type" value="Genomic_DNA"/>
</dbReference>
<protein>
    <submittedName>
        <fullName evidence="1">Uncharacterized protein</fullName>
    </submittedName>
</protein>
<keyword evidence="2" id="KW-1185">Reference proteome</keyword>
<name>A0ABS4YSI9_9MICC</name>
<dbReference type="RefSeq" id="WP_209677078.1">
    <property type="nucleotide sequence ID" value="NZ_JAGIOI010000001.1"/>
</dbReference>
<dbReference type="Proteomes" id="UP000711614">
    <property type="component" value="Unassembled WGS sequence"/>
</dbReference>
<reference evidence="1 2" key="1">
    <citation type="submission" date="2021-03" db="EMBL/GenBank/DDBJ databases">
        <title>Sequencing the genomes of 1000 actinobacteria strains.</title>
        <authorList>
            <person name="Klenk H.-P."/>
        </authorList>
    </citation>
    <scope>NUCLEOTIDE SEQUENCE [LARGE SCALE GENOMIC DNA]</scope>
    <source>
        <strain evidence="1 2">DSM 16005</strain>
    </source>
</reference>
<accession>A0ABS4YSI9</accession>
<sequence>MSFSSGFAVNDWLEHLGKGDGLGHPTALDYARINAVVQHEQVPPID</sequence>
<proteinExistence type="predicted"/>
<gene>
    <name evidence="1" type="ORF">JOF48_000551</name>
</gene>
<organism evidence="1 2">
    <name type="scientific">Arthrobacter stackebrandtii</name>
    <dbReference type="NCBI Taxonomy" id="272161"/>
    <lineage>
        <taxon>Bacteria</taxon>
        <taxon>Bacillati</taxon>
        <taxon>Actinomycetota</taxon>
        <taxon>Actinomycetes</taxon>
        <taxon>Micrococcales</taxon>
        <taxon>Micrococcaceae</taxon>
        <taxon>Arthrobacter</taxon>
    </lineage>
</organism>
<evidence type="ECO:0000313" key="2">
    <source>
        <dbReference type="Proteomes" id="UP000711614"/>
    </source>
</evidence>